<evidence type="ECO:0000313" key="2">
    <source>
        <dbReference type="EMBL" id="KAG1338419.1"/>
    </source>
</evidence>
<sequence>MIVMAVVVKVVVVVVIPGAHMIIIMGTLGIAVTFFMDFHSRLHIMCRLSQQRTTRQYLLRLLIGVMIFGEEYIQFLQFQASQQASLSITALAQYDNLTVCLSHSSDVVCTLKDVGRGGCLEVFKG</sequence>
<dbReference type="AlphaFoldDB" id="A0A8K0N0N3"/>
<evidence type="ECO:0000313" key="3">
    <source>
        <dbReference type="Proteomes" id="UP000797356"/>
    </source>
</evidence>
<name>A0A8K0N0N3_COCNU</name>
<proteinExistence type="predicted"/>
<feature type="transmembrane region" description="Helical" evidence="1">
    <location>
        <begin position="6"/>
        <end position="36"/>
    </location>
</feature>
<evidence type="ECO:0000256" key="1">
    <source>
        <dbReference type="SAM" id="Phobius"/>
    </source>
</evidence>
<accession>A0A8K0N0N3</accession>
<protein>
    <submittedName>
        <fullName evidence="2">Uncharacterized protein</fullName>
    </submittedName>
</protein>
<reference evidence="2" key="2">
    <citation type="submission" date="2019-07" db="EMBL/GenBank/DDBJ databases">
        <authorList>
            <person name="Yang Y."/>
            <person name="Bocs S."/>
            <person name="Baudouin L."/>
        </authorList>
    </citation>
    <scope>NUCLEOTIDE SEQUENCE</scope>
    <source>
        <tissue evidence="2">Spear leaf of Hainan Tall coconut</tissue>
    </source>
</reference>
<reference evidence="2" key="1">
    <citation type="journal article" date="2017" name="Gigascience">
        <title>The genome draft of coconut (Cocos nucifera).</title>
        <authorList>
            <person name="Xiao Y."/>
            <person name="Xu P."/>
            <person name="Fan H."/>
            <person name="Baudouin L."/>
            <person name="Xia W."/>
            <person name="Bocs S."/>
            <person name="Xu J."/>
            <person name="Li Q."/>
            <person name="Guo A."/>
            <person name="Zhou L."/>
            <person name="Li J."/>
            <person name="Wu Y."/>
            <person name="Ma Z."/>
            <person name="Armero A."/>
            <person name="Issali A.E."/>
            <person name="Liu N."/>
            <person name="Peng M."/>
            <person name="Yang Y."/>
        </authorList>
    </citation>
    <scope>NUCLEOTIDE SEQUENCE</scope>
    <source>
        <tissue evidence="2">Spear leaf of Hainan Tall coconut</tissue>
    </source>
</reference>
<gene>
    <name evidence="2" type="ORF">COCNU_04G007250</name>
</gene>
<keyword evidence="1" id="KW-0812">Transmembrane</keyword>
<keyword evidence="1" id="KW-0472">Membrane</keyword>
<keyword evidence="1" id="KW-1133">Transmembrane helix</keyword>
<dbReference type="Proteomes" id="UP000797356">
    <property type="component" value="Chromosome 4"/>
</dbReference>
<comment type="caution">
    <text evidence="2">The sequence shown here is derived from an EMBL/GenBank/DDBJ whole genome shotgun (WGS) entry which is preliminary data.</text>
</comment>
<dbReference type="EMBL" id="CM017875">
    <property type="protein sequence ID" value="KAG1338419.1"/>
    <property type="molecule type" value="Genomic_DNA"/>
</dbReference>
<keyword evidence="3" id="KW-1185">Reference proteome</keyword>
<organism evidence="2 3">
    <name type="scientific">Cocos nucifera</name>
    <name type="common">Coconut palm</name>
    <dbReference type="NCBI Taxonomy" id="13894"/>
    <lineage>
        <taxon>Eukaryota</taxon>
        <taxon>Viridiplantae</taxon>
        <taxon>Streptophyta</taxon>
        <taxon>Embryophyta</taxon>
        <taxon>Tracheophyta</taxon>
        <taxon>Spermatophyta</taxon>
        <taxon>Magnoliopsida</taxon>
        <taxon>Liliopsida</taxon>
        <taxon>Arecaceae</taxon>
        <taxon>Arecoideae</taxon>
        <taxon>Cocoseae</taxon>
        <taxon>Attaleinae</taxon>
        <taxon>Cocos</taxon>
    </lineage>
</organism>